<evidence type="ECO:0000313" key="3">
    <source>
        <dbReference type="Proteomes" id="UP000030428"/>
    </source>
</evidence>
<dbReference type="SUPFAM" id="SSF52540">
    <property type="entry name" value="P-loop containing nucleoside triphosphate hydrolases"/>
    <property type="match status" value="1"/>
</dbReference>
<evidence type="ECO:0000256" key="1">
    <source>
        <dbReference type="ARBA" id="ARBA00022679"/>
    </source>
</evidence>
<dbReference type="EMBL" id="JSZA02000012">
    <property type="protein sequence ID" value="TGO03548.1"/>
    <property type="molecule type" value="Genomic_DNA"/>
</dbReference>
<reference evidence="2 3" key="1">
    <citation type="journal article" date="2016" name="Front. Microbiol.">
        <title>Single-Cell (Meta-)Genomics of a Dimorphic Candidatus Thiomargarita nelsonii Reveals Genomic Plasticity.</title>
        <authorList>
            <person name="Flood B.E."/>
            <person name="Fliss P."/>
            <person name="Jones D.S."/>
            <person name="Dick G.J."/>
            <person name="Jain S."/>
            <person name="Kaster A.K."/>
            <person name="Winkel M."/>
            <person name="Mussmann M."/>
            <person name="Bailey J."/>
        </authorList>
    </citation>
    <scope>NUCLEOTIDE SEQUENCE [LARGE SCALE GENOMIC DNA]</scope>
    <source>
        <strain evidence="2">Hydrate Ridge</strain>
    </source>
</reference>
<dbReference type="PANTHER" id="PTHR12788">
    <property type="entry name" value="PROTEIN-TYROSINE SULFOTRANSFERASE 2"/>
    <property type="match status" value="1"/>
</dbReference>
<name>A0A4E0QSM9_9GAMM</name>
<evidence type="ECO:0000313" key="2">
    <source>
        <dbReference type="EMBL" id="TGO03548.1"/>
    </source>
</evidence>
<gene>
    <name evidence="2" type="ORF">PN36_04300</name>
</gene>
<accession>A0A4E0QSM9</accession>
<dbReference type="InterPro" id="IPR027417">
    <property type="entry name" value="P-loop_NTPase"/>
</dbReference>
<dbReference type="Gene3D" id="3.40.50.300">
    <property type="entry name" value="P-loop containing nucleotide triphosphate hydrolases"/>
    <property type="match status" value="1"/>
</dbReference>
<dbReference type="Pfam" id="PF13469">
    <property type="entry name" value="Sulfotransfer_3"/>
    <property type="match status" value="1"/>
</dbReference>
<dbReference type="InterPro" id="IPR026634">
    <property type="entry name" value="TPST-like"/>
</dbReference>
<protein>
    <recommendedName>
        <fullName evidence="4">Sulfotransferase</fullName>
    </recommendedName>
</protein>
<keyword evidence="1" id="KW-0808">Transferase</keyword>
<dbReference type="GO" id="GO:0008476">
    <property type="term" value="F:protein-tyrosine sulfotransferase activity"/>
    <property type="evidence" value="ECO:0007669"/>
    <property type="project" value="InterPro"/>
</dbReference>
<evidence type="ECO:0008006" key="4">
    <source>
        <dbReference type="Google" id="ProtNLM"/>
    </source>
</evidence>
<keyword evidence="3" id="KW-1185">Reference proteome</keyword>
<sequence>MEPFFIIGAQRSGTTLLRLILNNHSKIAIPEEGTFWMPLFRAMRGRFNQPIDPRLLKVYVNYIKVNDQFKTWKMDAENVFDTLIQKGAITLPELMSQLYQTFASCDGKPFWGDKTPSFFRMVSELHHLFPKAKFIHVIRDGRDVYLSMKKIEKGRENVAVAALEWSYKINKARHQLNTLPSGVFHELKYESLVLSPQHEIKTICEFLNIEYEPAMLDFWKSSEKYIGTHHSALIFQPISHDSREKWRHQLSKKDNEIFELVAYKTLHKLEYPLISGKANSLRWIKAALKLVFGLPKRAFQIVYTMLVLQLAARFGKQTRAAGGKNTLA</sequence>
<dbReference type="AlphaFoldDB" id="A0A4E0QSM9"/>
<proteinExistence type="predicted"/>
<dbReference type="PANTHER" id="PTHR12788:SF10">
    <property type="entry name" value="PROTEIN-TYROSINE SULFOTRANSFERASE"/>
    <property type="match status" value="1"/>
</dbReference>
<organism evidence="2 3">
    <name type="scientific">Candidatus Thiomargarita nelsonii</name>
    <dbReference type="NCBI Taxonomy" id="1003181"/>
    <lineage>
        <taxon>Bacteria</taxon>
        <taxon>Pseudomonadati</taxon>
        <taxon>Pseudomonadota</taxon>
        <taxon>Gammaproteobacteria</taxon>
        <taxon>Thiotrichales</taxon>
        <taxon>Thiotrichaceae</taxon>
        <taxon>Thiomargarita</taxon>
    </lineage>
</organism>
<comment type="caution">
    <text evidence="2">The sequence shown here is derived from an EMBL/GenBank/DDBJ whole genome shotgun (WGS) entry which is preliminary data.</text>
</comment>
<dbReference type="Proteomes" id="UP000030428">
    <property type="component" value="Unassembled WGS sequence"/>
</dbReference>